<dbReference type="Pfam" id="PF00550">
    <property type="entry name" value="PP-binding"/>
    <property type="match status" value="4"/>
</dbReference>
<gene>
    <name evidence="13" type="ORF">SALB_00279</name>
</gene>
<dbReference type="InterPro" id="IPR020841">
    <property type="entry name" value="PKS_Beta-ketoAc_synthase_dom"/>
</dbReference>
<dbReference type="Pfam" id="PF21089">
    <property type="entry name" value="PKS_DH_N"/>
    <property type="match status" value="3"/>
</dbReference>
<dbReference type="FunFam" id="3.40.50.720:FF:000209">
    <property type="entry name" value="Polyketide synthase Pks12"/>
    <property type="match status" value="1"/>
</dbReference>
<dbReference type="PROSITE" id="PS00012">
    <property type="entry name" value="PHOSPHOPANTETHEINE"/>
    <property type="match status" value="3"/>
</dbReference>
<feature type="region of interest" description="C-terminal hotdog fold" evidence="8">
    <location>
        <begin position="2114"/>
        <end position="2254"/>
    </location>
</feature>
<dbReference type="InterPro" id="IPR055123">
    <property type="entry name" value="SpnB-like_Rossmann"/>
</dbReference>
<evidence type="ECO:0000256" key="5">
    <source>
        <dbReference type="ARBA" id="ARBA00023194"/>
    </source>
</evidence>
<dbReference type="SMART" id="SM00825">
    <property type="entry name" value="PKS_KS"/>
    <property type="match status" value="3"/>
</dbReference>
<evidence type="ECO:0000256" key="6">
    <source>
        <dbReference type="ARBA" id="ARBA00023268"/>
    </source>
</evidence>
<dbReference type="InterPro" id="IPR049900">
    <property type="entry name" value="PKS_mFAS_DH"/>
</dbReference>
<dbReference type="InterPro" id="IPR001227">
    <property type="entry name" value="Ac_transferase_dom_sf"/>
</dbReference>
<dbReference type="Pfam" id="PF22953">
    <property type="entry name" value="SpnB_Rossmann"/>
    <property type="match status" value="4"/>
</dbReference>
<feature type="region of interest" description="N-terminal hotdog fold" evidence="8">
    <location>
        <begin position="5528"/>
        <end position="5654"/>
    </location>
</feature>
<dbReference type="InterPro" id="IPR020843">
    <property type="entry name" value="ER"/>
</dbReference>
<feature type="active site" description="Proton acceptor; for dehydratase activity" evidence="8">
    <location>
        <position position="3776"/>
    </location>
</feature>
<name>A0A401QQN2_STRNR</name>
<dbReference type="InterPro" id="IPR014043">
    <property type="entry name" value="Acyl_transferase_dom"/>
</dbReference>
<evidence type="ECO:0000259" key="11">
    <source>
        <dbReference type="PROSITE" id="PS52004"/>
    </source>
</evidence>
<feature type="region of interest" description="Disordered" evidence="9">
    <location>
        <begin position="4456"/>
        <end position="4476"/>
    </location>
</feature>
<keyword evidence="3" id="KW-0597">Phosphoprotein</keyword>
<dbReference type="GO" id="GO:0033068">
    <property type="term" value="P:macrolide biosynthetic process"/>
    <property type="evidence" value="ECO:0007669"/>
    <property type="project" value="UniProtKB-ARBA"/>
</dbReference>
<dbReference type="Gene3D" id="3.40.47.10">
    <property type="match status" value="3"/>
</dbReference>
<dbReference type="InterPro" id="IPR016036">
    <property type="entry name" value="Malonyl_transacylase_ACP-bd"/>
</dbReference>
<dbReference type="InterPro" id="IPR002364">
    <property type="entry name" value="Quin_OxRdtase/zeta-crystal_CS"/>
</dbReference>
<feature type="domain" description="Carrier" evidence="10">
    <location>
        <begin position="954"/>
        <end position="1029"/>
    </location>
</feature>
<feature type="active site" description="Proton acceptor; for dehydratase activity" evidence="8">
    <location>
        <position position="5562"/>
    </location>
</feature>
<dbReference type="Pfam" id="PF02801">
    <property type="entry name" value="Ketoacyl-synt_C"/>
    <property type="match status" value="3"/>
</dbReference>
<feature type="domain" description="PKS/mFAS DH" evidence="12">
    <location>
        <begin position="3742"/>
        <end position="4029"/>
    </location>
</feature>
<keyword evidence="4" id="KW-0808">Transferase</keyword>
<sequence>MVYAEVALPDAAGDAAADFGLHPALLDAALHAALVAHDGDESNGGLPFSWEGATLHATGATALRVRLTPTGDDGRSVALAVADTTGRLVAVIDNLVSRRVSGAQLTGATGLVRDALFTLDWTPVAEGAAGPATHDGQGTRDALRAPAAVALIGTGDAGLATDLTAAGIRTTTHPDLAALAADDTQVPSTVLVPLTSTAIAAGSVTTTETASGTATGTGTASPVEAAHALTAAALALVQEWLGQERFAGSRLVFVTTGAVAAGDADVMDLGAAAVWGLIRSAQSETPGAFVLIDRDPAPGATHDRSAAAADRGRLLARALHTEEPQLTLRDGSVLAGRLARVGADAALTPPVERAWRLDSTAKGSLNGLALTPYPAALAPLTGHEVRVEVRAAGLNFRDVLNALGMYPGDAGLFGSEAAGVVVEVGPQVTGFAPGDRVMGMITGSFGSLAVDDARRLTHLPEDWSWETGAGVPLVFLTAYYALTELGGLRAGEKVLVHAGAGGVGMAAVQIARHFGAEVFATASEGKWEVLRELGVAEDHLASSRTLDFATAFAETAGDGGLDVVLNSLAGEFVDASMGLLGTGGRFLEMGKTDIREADTIPDGLSYQSFDLAWVAPETIGTMLAELMELFRTGALRPLPVRTWDVRHAKDAFRYMSMAKHTGKLVLTLPRSWQPDGTVWVTGGTGGLGGVLARHLVRSCGVRRLLLSSRSGVAGGGVSELVAELESLGAWVSVVACDVADADAVAGVVSGVSGAYPLTAVVHAAGVLDDGVVGSLTSERLASVLRPKVDGAWNLHVATRGLDLGAFVVFSSVAGVLGGAGQANYAAGNAFLDALAVYRVGVGLPGVSLAWGAWDQGVGMTAGLGEREVRRAAELGMPLLGVEQGLALFDAALASGGSALVPVRLDVTALRNQPTVPPVLRGLVKAPVRRTTAATPGNTGLADQLTRLQRAERRETLLTLVRDQAAMVLGHTAGDGVDPARAFRDLGFDSLTAVELRNRIGTATGLRLPATAVFDYPTAGALADHLLAELLGPDAESDPDQSAPSITDATDATDDPIVVIGMSCRFPGGITSPEDLWQLLGDGADVVSDFPTNRGWDLDNLYDPDPAHPGTSYARAGGFLHDAASFDADFFGMSPREAMATDSQQRLLLESSWEAVERAGIDPLTLRDSRTGVFAGVMYSGYGTRLDGAEFEGFQGQGSALSVASGRVSYTFGFEGPAMTVDTACSSSLVALHLAAQALRGGECTLALAGGVTVMSIPDTFIEFSRQRGLAPDGRSKPFSESADGVGWSEGIGMLLLERRSDAVRNGHEILAVVRGSAVNQDGASNGLTAPNGPSQQRVIRQALASAGLSPADVDAVEAHGTGTTLGDPIEAQALLATYGQDRDPDRPLFLGSVKSNLGHTQAAAGAAGVIKMVLAMRHGVLPRSLNITAPSSHVDWTAGAVTLLTEETAWPATDRARRAGVSSFGISGTNAHVILEQPDGTRHPALPASEPHGAAPTAESTRASTRASTTMPSTMPSTMQSVNLTVVPWPLSGKSPQALRDQAARLLAHVQRHPDLAPADIALSLATQRSRFTHRAVVLSADHDEATRALAALAADEPNPSTLTGTPHPGRRAVLFSGQGSQRLGMGRELYGRFPVFAEVLDAVLGCLDAELSSEMGLREVMWGDDADRLNETGWAQPGLFAVEVALFRLVESWGVRPDFVAGHSIGEIAAAHVAGVLSLADACRLVAARARLMQALPSGGAMIAVQATEDEVLPHLSHDLAIAAINGPTSVVISGVDEAARAVAEHFADQGRRTTRLRVSHAFHSPLMDPMLDDFRTVAEGLSYAAPSLPVVSNLSGGLASPEELRSTEYWVRHVREAVRFADGVTALETEGVRTFLELGPDGVLSAMARESLADEAVTVPALRRNASEERTLLTALGRLDTTGTPLDWPAFLAPTGAHPVDLPTYAFQHRPFWPSASRGTGDATALGIAGAAHPLLNGVVELAEDEGMLFTGRLSLQSHRWLADHTVMGQALLPGTALLELALRAGDEVDCDHVEELTLAAPLVLPARGAVRTQVRVGVADDTGRRTLTIHSRPERATDTPWTQHATGVLASGPPTAPTVPFDATVWPPTGAEPVELTDFYASRAAEGFAYGPAFQGLLAVWRRDGEVFAEAALPEAGRPDAEAFGLHPALLDAGLHAAWLVAPDGDDAQAAGVPFSWHGVSLAASGASAVRVRLGRDADQTLTLAIADPTGAPVATVQALAMRSISANALSAGAALARDALFRLDWASISGDAPRSSDAPTATATGTSTAIASVPVTVVGEDLLDVAASLGASGADVDVRTALPTDEPAAALVVLPLATPAPGGPEDAVDTPAATHELTHRALELVQTRLTDQRCADSKFVFVTRGATTGHDVAAAAVWGLVRSAQSENPGCFALLDLDPNADPNDPTTLPLTALTSEEPQLRVSEGDVLAARLVRRALPAGESAAGVGAGFAGGAGAVLITGGTGGLGAVLARHLVVEHGVRELLLVSRSGERAAGVAELVADLEELGAEVVVRACDVSDRAAVLGLVAGHRVSAVVHAAGVLDDGLVAGLSPERLSAVLRPKVDAAWHLHEATRGMDLGAFVVFSSVAGTFGSPGQGNYAAANAFLDALMVRRRAAGLPGVSLAWGPWERSGGMTGSLSDADADRLSRSGVPPLSVAQGLALFDTALTTGDATSVPARLDLPALRAQGEVPPLLRSLIRGRSRRAAAADSAIATGLRERLASLNPVERQEVLLDLVRGQVALVLGHADATDVHPARAFRELGFDSLTSVELRNRLNTVTGLRLPATMVFDYPTIEVLVSFILDELLGADAEAAIVRRDDAVAVADDPIVIVGMACRYPGGVTSPDDLWKLVTAGTDAISAFPTNRGWDVESLYHPDPDHLGTSYTRSGGFLHGAGEFDPGFFGMSPREALATDSQQRLLLESSWEAVERAGIDPLSLRGSATGVFAGVMYSDYSAMLAGPEFEGFQGSGSSPSLASGRVAYTLGLEGPAVTVDTACSSSLVALHWAMQALRSGECGLALAGGVTVMSTPAVFVDFARQRGLSSDGRCKAFADAADGVGWSEGVGMLVLERQSDAVRNGHEILAVVRGSAVNQDGASNGLTAPNGPSQQRVIRQALASGGLSPADVDVVEAHGTGTTLGDPIEAQALLATYGRDRDADQPLWLGSIKSNIGHTQAAAGVAGIIKMVLAMRHGVLPRTLHVDAPSSHVDWSEGAVELLTDETAWPETGRARRAGVSSFGISGTNAHVILERPEGLRRPVPESTTADPTVVPWVLSGKSQDALRDQAAKLRLSIEDDMDLRLVDVGMALATGRSTFDHRAVVLAADRADAARALTAIAAGEADPAAVTDHLRTGRRAVLFSGQGSQRLGMGRELYGRFPVFAEVLDAVLGCLDAELSSEIGLREVMWGDDADRLNETGWAQPALFAVEVALFRLVESWGVRPDFVAGHSIGEIAAAHVAGVLSLEDACRLVAARARLMQALPSGGAMIAVQATEDEVLPHLSHDLAIAAINGPTSVVLSGVEHAALAVAEHFADQGRRTTRLRVSHAFHSPLMDPMLEDFRTVAEGLSYGAPSLSVVSNLTGELASSEELGSAEYWVRHVREAVRFADGVGVLEAAGVRTFLELGPDGVLSAMAGQSLTESTVTVPLLRKDRPEEDAALAALAQLHTAGVPVDWAAIFAGLGARWVELPTYAFQREWFWPVGRAGGGGDVRAVGLGVTEHALLGAAVELAAGEGVLFTGRLSVQSQSQSWLADHVVLGRVVVAGTALLEMVLCAGEGVGCDRVAELTLAAPLVLPEVGGVRVQVAVGDPDEAGRRSVGVYSCPDGVGEGVWSLHASGVLAPGASRGDVGFDGGVWPPRDVVGVDVEGCYEEFAGAGFGYGPVFRGLRAVWRRGEELFAEVALPDEAPESGAGFGLHPALLDSALHALLLTALQSDGEGDGAARGAGPALPFLWEGVSLFAAGASVLRVRLAPVGEGAVSVTAVDPAGAPVIAVDALHTRTLTNEEASGTDVRLRDALFGVRWTAAPLAPAAPATSVALLGPDRLGLAEALVRSPGTTVHTYASVTALTEAGPDAPVPAITLVAVGADEEALSEGTTVDATHRLTTEALLTIQAWLADERLAAGRLVFVTRGAVGGQDPAAAAVQGLVRSAQTENPGVFGLIDLDGSDGSGEALAQALTSDEPQLLLRDGRPHAARLTRLTPQAGATAPTVWNTEGTVLITGGTGGLGAQIARHLVDEHGVRNLLLVSRSGERAAGVAELVADLEELGSEVVVRSCDVSDRAAVLGLVAGHRVSAVVHAAGVLDDGLVAGLSPERLSAVLRPKVDAAWHLHEATRGMDLGAFVVFSSVAGTFGSPGQGNYAAANAFLDALMVRRRASGLPGVSLAWGPWEQSGGMTGTLSDAEAERLARSGMPPLTVEQGLDLFDAALTLGSVPTAESGRAGAGASGTARTPDGTDGALVAPVRLDLAALSTRGEVPAILRGLVRTRTRRTAAGGSATVAGLVGRLSELPADARRQELLDLVRTQAALVLGHAESASVDTTAQFRDLGFDSLTAVELRNRLSTATGLRLTATLVFDYPNTDALADHLQTELFGAVEAEVRELVPGLVSLADDPVVVVGMACRYPGGVGSPEELWRLVSEGADAIGDFPTNRGWDVESLYHPDPDHLGTSYTRSGGFLHEAGEFDPGFFGMSPREALATDSQQRLLLESSWEAVERAGIDPLSLRGSATGVFAGVMYGDYGSILGGREFEGFQGQGSAGSVASGRVSYTLGLEGPAVTVDTACSSSLVALHLAAQALRAGECTLALAGGVTVMSTPGTFVEFSRQRGLAPDGRSKAFAEAADGVGWSEGVGMLVLERQSDAVRNGHEILAVVRGSAVNQDGASNGLTAPNGPSQQRVIRQALASGGLSPADVDVVEAHGTGTTLGDPIEAQALLATYGRDRDADQPLWLGSIKSNIGHTQAAAGVAGIIKMVLAMRHGVLPRTLHVDEPSSHVDWSEGAVELLTDETAWPETGRARRAGVSSFGISGTNAHVILEQPTAQQHAVPEKAQVQLPVVPWVLSAKSPEALRGQAARLRTLLAERPGTRPIDVGHSLATTRSTFDHRAVVLVGDTMDPVDALGALDALACGAPDPTVVTDSVSAGGSAVLFSGQGSQRLGMGRELCGRFPVFAEALDEVVDGLDAELPGQVGLREVMWGEDADRLNETGWAQPALFAVEVALFRLVESWGVRPDFVAGHSIGEIAAAHVAGVLSLADACRLVAARARLMQALPSGGAMIAVQATEDEVLPHLTDDLAIAAINGPTSVVLSGSESAALAVAGRLAADGRRTTRLRVSHAFHSPLMDPMLEDFRAVAEGLSYGAPSLSVVSNLTGELASADVLCSAEYWVRHVREAVRFADGVRTLADHGATTFLELGPDGVLCAMAGQTLDDDAISAVPLLRKDRGEESAAMTARARLHARGLTDDWQDFFAGTDPQRTDLPTYAFQREWFWPVGRAGGGGDVRAVGLGVTEHALLGAAVELAAGEGVLFTGRLSVQSQSQSWLADHVVLGRVVVAGTALLEMVLCAGEGVGCDRVAELTLAAPLVLPEVGGVRVQVAVGDPDEAGRRSVGVYSCPDGVGEGVWSLHASGVLAPGASRGDVGFDGGVWPPRDVVGVDVEGCYEEFAGAGFGYGPVFRGLRAVWRRGEELFAEVALPDDADDGAARFGVHPALLDASLHAVLLAALQSDGEGDDAARGAGPALPFSWEGVSLFAAGASVLRVRLAPVGEGAVSVTAVDPAGAPVIAVDALHTRTLTNDELKAADGSPYQDSLFHVDWTAIPAAHPTASGAPASVAVLGTDPLDFAEDLAGALAGSWDVVCEPAGLTALAASAKPVPDLVLVPVSGASTAGREAGAGPVEVPDVVRECTVQVLEQLQQWLADDRFAASRLVFVTRGAVAVDDTGSTDLAASAVWGLVRSAQSENPGCFGLLDVDPPTDQNTDAHRTPSSTPSASASADSTISSGLAAALRATADEPQVALRAGTVLAARLARTTAPEPSADTGSSTTGQALGHGTVLITGGTGGLGAQVARHLVDEHGVRNLLLVSRRGPAAPGVVELVAALEALGAEVVVRACDVAEGAAVAALVADASRERPLSAVVHAAGVLDDGVIGSLSADRLGVVLRPKVDAAWHLHEATRGMDLGAFVVFSSVAGTFGSPGQGNYAAANAFLDALMVRRRAAGLPGVSLAWGPWERSGGMTGTLSDAEAERLARSGMPPLTVERGLALYDAATAGDRAVAVPVQLDLTALRGRGDVPALLRGVVRTPARRAAATGAAPSADGLARQLAGLGGAEQDEVLLTLVRGQAAMVLGHADGSMIGAGRQFQELGFDSLTAVEFRNRLNAATGLRLPATLLFDHPTPADVVRHLRGQLCADEVTGTGSVLAALDHLETVIAGLALDDSGEHQLVAGRLEVLKAKWAQLRQADASAGDGADIDLDDASDDAMFALLDDELGLN</sequence>
<evidence type="ECO:0000256" key="9">
    <source>
        <dbReference type="SAM" id="MobiDB-lite"/>
    </source>
</evidence>
<protein>
    <submittedName>
        <fullName evidence="13">Polyketide synthase</fullName>
    </submittedName>
</protein>
<evidence type="ECO:0000256" key="4">
    <source>
        <dbReference type="ARBA" id="ARBA00022679"/>
    </source>
</evidence>
<dbReference type="Gene3D" id="3.40.366.10">
    <property type="entry name" value="Malonyl-Coenzyme A Acyl Carrier Protein, domain 2"/>
    <property type="match status" value="3"/>
</dbReference>
<dbReference type="FunFam" id="1.10.1200.10:FF:000007">
    <property type="entry name" value="Probable polyketide synthase pks17"/>
    <property type="match status" value="4"/>
</dbReference>
<feature type="domain" description="Carrier" evidence="10">
    <location>
        <begin position="2755"/>
        <end position="2830"/>
    </location>
</feature>
<accession>A0A401QQN2</accession>
<proteinExistence type="predicted"/>
<dbReference type="PROSITE" id="PS50075">
    <property type="entry name" value="CARRIER"/>
    <property type="match status" value="4"/>
</dbReference>
<dbReference type="InterPro" id="IPR057326">
    <property type="entry name" value="KR_dom"/>
</dbReference>
<dbReference type="PROSITE" id="PS01162">
    <property type="entry name" value="QOR_ZETA_CRYSTAL"/>
    <property type="match status" value="1"/>
</dbReference>
<dbReference type="SMART" id="SM00827">
    <property type="entry name" value="PKS_AT"/>
    <property type="match status" value="3"/>
</dbReference>
<dbReference type="InterPro" id="IPR009081">
    <property type="entry name" value="PP-bd_ACP"/>
</dbReference>
<dbReference type="Pfam" id="PF13602">
    <property type="entry name" value="ADH_zinc_N_2"/>
    <property type="match status" value="1"/>
</dbReference>
<dbReference type="InterPro" id="IPR013968">
    <property type="entry name" value="PKS_KR"/>
</dbReference>
<dbReference type="SUPFAM" id="SSF50129">
    <property type="entry name" value="GroES-like"/>
    <property type="match status" value="1"/>
</dbReference>
<feature type="region of interest" description="N-terminal hotdog fold" evidence="8">
    <location>
        <begin position="1975"/>
        <end position="2099"/>
    </location>
</feature>
<dbReference type="SUPFAM" id="SSF51735">
    <property type="entry name" value="NAD(P)-binding Rossmann-fold domains"/>
    <property type="match status" value="9"/>
</dbReference>
<organism evidence="13 14">
    <name type="scientific">Streptomyces noursei</name>
    <name type="common">Streptomyces albulus</name>
    <dbReference type="NCBI Taxonomy" id="1971"/>
    <lineage>
        <taxon>Bacteria</taxon>
        <taxon>Bacillati</taxon>
        <taxon>Actinomycetota</taxon>
        <taxon>Actinomycetes</taxon>
        <taxon>Kitasatosporales</taxon>
        <taxon>Streptomycetaceae</taxon>
        <taxon>Streptomyces</taxon>
    </lineage>
</organism>
<dbReference type="Gene3D" id="3.30.70.3290">
    <property type="match status" value="3"/>
</dbReference>
<dbReference type="Gene3D" id="3.40.50.11460">
    <property type="match status" value="1"/>
</dbReference>
<dbReference type="Pfam" id="PF08659">
    <property type="entry name" value="KR"/>
    <property type="match status" value="4"/>
</dbReference>
<reference evidence="13 14" key="1">
    <citation type="journal article" date="2019" name="Microbiol. Resour. Announc.">
        <title>Draft Genome Sequence of the Most Traditional epsilon-Poly-l-Lysine Producer, Streptomyces albulus NBRC14147.</title>
        <authorList>
            <person name="Yamanaka K."/>
            <person name="Hamano Y."/>
        </authorList>
    </citation>
    <scope>NUCLEOTIDE SEQUENCE [LARGE SCALE GENOMIC DNA]</scope>
    <source>
        <strain evidence="13 14">NBRC 14147</strain>
    </source>
</reference>
<dbReference type="Pfam" id="PF00698">
    <property type="entry name" value="Acyl_transf_1"/>
    <property type="match status" value="3"/>
</dbReference>
<dbReference type="GO" id="GO:0006633">
    <property type="term" value="P:fatty acid biosynthetic process"/>
    <property type="evidence" value="ECO:0007669"/>
    <property type="project" value="InterPro"/>
</dbReference>
<feature type="active site" description="Proton donor; for dehydratase activity" evidence="8">
    <location>
        <position position="5729"/>
    </location>
</feature>
<dbReference type="Gene3D" id="3.10.129.110">
    <property type="entry name" value="Polyketide synthase dehydratase"/>
    <property type="match status" value="4"/>
</dbReference>
<dbReference type="CDD" id="cd00833">
    <property type="entry name" value="PKS"/>
    <property type="match status" value="3"/>
</dbReference>
<dbReference type="SMART" id="SM01294">
    <property type="entry name" value="PKS_PP_betabranch"/>
    <property type="match status" value="4"/>
</dbReference>
<evidence type="ECO:0000259" key="10">
    <source>
        <dbReference type="PROSITE" id="PS50075"/>
    </source>
</evidence>
<feature type="region of interest" description="C-terminal hotdog fold" evidence="8">
    <location>
        <begin position="1"/>
        <end position="106"/>
    </location>
</feature>
<keyword evidence="2" id="KW-0596">Phosphopantetheine</keyword>
<dbReference type="SUPFAM" id="SSF52151">
    <property type="entry name" value="FabD/lysophospholipase-like"/>
    <property type="match status" value="3"/>
</dbReference>
<dbReference type="InterPro" id="IPR013154">
    <property type="entry name" value="ADH-like_N"/>
</dbReference>
<feature type="active site" description="Proton acceptor; for dehydratase activity" evidence="8">
    <location>
        <position position="2007"/>
    </location>
</feature>
<feature type="region of interest" description="Disordered" evidence="9">
    <location>
        <begin position="1479"/>
        <end position="1517"/>
    </location>
</feature>
<dbReference type="SUPFAM" id="SSF55048">
    <property type="entry name" value="Probable ACP-binding domain of malonyl-CoA ACP transacylase"/>
    <property type="match status" value="3"/>
</dbReference>
<dbReference type="Pfam" id="PF16197">
    <property type="entry name" value="KAsynt_C_assoc"/>
    <property type="match status" value="2"/>
</dbReference>
<dbReference type="FunFam" id="3.40.47.10:FF:000019">
    <property type="entry name" value="Polyketide synthase type I"/>
    <property type="match status" value="3"/>
</dbReference>
<dbReference type="PROSITE" id="PS52019">
    <property type="entry name" value="PKS_MFAS_DH"/>
    <property type="match status" value="4"/>
</dbReference>
<dbReference type="InterPro" id="IPR050091">
    <property type="entry name" value="PKS_NRPS_Biosynth_Enz"/>
</dbReference>
<feature type="domain" description="PKS/mFAS DH" evidence="12">
    <location>
        <begin position="1"/>
        <end position="106"/>
    </location>
</feature>
<dbReference type="InterPro" id="IPR042104">
    <property type="entry name" value="PKS_dehydratase_sf"/>
</dbReference>
<dbReference type="SMART" id="SM00822">
    <property type="entry name" value="PKS_KR"/>
    <property type="match status" value="4"/>
</dbReference>
<dbReference type="InterPro" id="IPR032821">
    <property type="entry name" value="PKS_assoc"/>
</dbReference>
<dbReference type="Pfam" id="PF08240">
    <property type="entry name" value="ADH_N"/>
    <property type="match status" value="1"/>
</dbReference>
<evidence type="ECO:0000259" key="12">
    <source>
        <dbReference type="PROSITE" id="PS52019"/>
    </source>
</evidence>
<evidence type="ECO:0000256" key="7">
    <source>
        <dbReference type="ARBA" id="ARBA00023315"/>
    </source>
</evidence>
<dbReference type="CDD" id="cd05195">
    <property type="entry name" value="enoyl_red"/>
    <property type="match status" value="1"/>
</dbReference>
<dbReference type="Pfam" id="PF22621">
    <property type="entry name" value="CurL-like_PKS_C"/>
    <property type="match status" value="1"/>
</dbReference>
<dbReference type="GO" id="GO:0004315">
    <property type="term" value="F:3-oxoacyl-[acyl-carrier-protein] synthase activity"/>
    <property type="evidence" value="ECO:0007669"/>
    <property type="project" value="InterPro"/>
</dbReference>
<dbReference type="FunFam" id="3.40.366.10:FF:000002">
    <property type="entry name" value="Probable polyketide synthase 2"/>
    <property type="match status" value="3"/>
</dbReference>
<dbReference type="GO" id="GO:0016491">
    <property type="term" value="F:oxidoreductase activity"/>
    <property type="evidence" value="ECO:0007669"/>
    <property type="project" value="InterPro"/>
</dbReference>
<dbReference type="Pfam" id="PF14765">
    <property type="entry name" value="PS-DH"/>
    <property type="match status" value="4"/>
</dbReference>
<feature type="domain" description="Ketosynthase family 3 (KS3)" evidence="11">
    <location>
        <begin position="4632"/>
        <end position="5056"/>
    </location>
</feature>
<dbReference type="Gene3D" id="3.90.180.10">
    <property type="entry name" value="Medium-chain alcohol dehydrogenases, catalytic domain"/>
    <property type="match status" value="1"/>
</dbReference>
<dbReference type="InterPro" id="IPR036291">
    <property type="entry name" value="NAD(P)-bd_dom_sf"/>
</dbReference>
<comment type="pathway">
    <text evidence="1">Antibiotic biosynthesis.</text>
</comment>
<feature type="domain" description="Ketosynthase family 3 (KS3)" evidence="11">
    <location>
        <begin position="1053"/>
        <end position="1477"/>
    </location>
</feature>
<feature type="domain" description="PKS/mFAS DH" evidence="12">
    <location>
        <begin position="5528"/>
        <end position="5815"/>
    </location>
</feature>
<feature type="domain" description="Carrier" evidence="10">
    <location>
        <begin position="6347"/>
        <end position="6422"/>
    </location>
</feature>
<dbReference type="InterPro" id="IPR020807">
    <property type="entry name" value="PKS_DH"/>
</dbReference>
<evidence type="ECO:0000256" key="3">
    <source>
        <dbReference type="ARBA" id="ARBA00022553"/>
    </source>
</evidence>
<feature type="active site" description="Proton donor; for dehydratase activity" evidence="8">
    <location>
        <position position="3943"/>
    </location>
</feature>
<dbReference type="PROSITE" id="PS00606">
    <property type="entry name" value="KS3_1"/>
    <property type="match status" value="3"/>
</dbReference>
<dbReference type="SUPFAM" id="SSF53901">
    <property type="entry name" value="Thiolase-like"/>
    <property type="match status" value="3"/>
</dbReference>
<dbReference type="InterPro" id="IPR011032">
    <property type="entry name" value="GroES-like_sf"/>
</dbReference>
<dbReference type="InterPro" id="IPR006162">
    <property type="entry name" value="Ppantetheine_attach_site"/>
</dbReference>
<dbReference type="GO" id="GO:0031177">
    <property type="term" value="F:phosphopantetheine binding"/>
    <property type="evidence" value="ECO:0007669"/>
    <property type="project" value="InterPro"/>
</dbReference>
<dbReference type="InterPro" id="IPR036736">
    <property type="entry name" value="ACP-like_sf"/>
</dbReference>
<dbReference type="GO" id="GO:0008270">
    <property type="term" value="F:zinc ion binding"/>
    <property type="evidence" value="ECO:0007669"/>
    <property type="project" value="InterPro"/>
</dbReference>
<dbReference type="InterPro" id="IPR049551">
    <property type="entry name" value="PKS_DH_C"/>
</dbReference>
<dbReference type="CDD" id="cd08956">
    <property type="entry name" value="KR_3_FAS_SDR_x"/>
    <property type="match status" value="4"/>
</dbReference>
<dbReference type="PROSITE" id="PS52004">
    <property type="entry name" value="KS3_2"/>
    <property type="match status" value="3"/>
</dbReference>
<dbReference type="Pfam" id="PF00109">
    <property type="entry name" value="ketoacyl-synt"/>
    <property type="match status" value="3"/>
</dbReference>
<evidence type="ECO:0000256" key="1">
    <source>
        <dbReference type="ARBA" id="ARBA00004792"/>
    </source>
</evidence>
<feature type="domain" description="Carrier" evidence="10">
    <location>
        <begin position="4537"/>
        <end position="4612"/>
    </location>
</feature>
<dbReference type="SUPFAM" id="SSF47336">
    <property type="entry name" value="ACP-like"/>
    <property type="match status" value="4"/>
</dbReference>
<feature type="compositionally biased region" description="Low complexity" evidence="9">
    <location>
        <begin position="1494"/>
        <end position="1517"/>
    </location>
</feature>
<feature type="region of interest" description="C-terminal hotdog fold" evidence="8">
    <location>
        <begin position="5668"/>
        <end position="5815"/>
    </location>
</feature>
<dbReference type="InterPro" id="IPR018201">
    <property type="entry name" value="Ketoacyl_synth_AS"/>
</dbReference>
<dbReference type="EMBL" id="BHXC01000001">
    <property type="protein sequence ID" value="GCB87628.1"/>
    <property type="molecule type" value="Genomic_DNA"/>
</dbReference>
<feature type="domain" description="PKS/mFAS DH" evidence="12">
    <location>
        <begin position="1975"/>
        <end position="2254"/>
    </location>
</feature>
<evidence type="ECO:0000256" key="2">
    <source>
        <dbReference type="ARBA" id="ARBA00022450"/>
    </source>
</evidence>
<dbReference type="Gene3D" id="1.10.1200.10">
    <property type="entry name" value="ACP-like"/>
    <property type="match status" value="4"/>
</dbReference>
<dbReference type="InterPro" id="IPR014030">
    <property type="entry name" value="Ketoacyl_synth_N"/>
</dbReference>
<dbReference type="GO" id="GO:0004312">
    <property type="term" value="F:fatty acid synthase activity"/>
    <property type="evidence" value="ECO:0007669"/>
    <property type="project" value="TreeGrafter"/>
</dbReference>
<dbReference type="InterPro" id="IPR020806">
    <property type="entry name" value="PKS_PP-bd"/>
</dbReference>
<keyword evidence="5" id="KW-0045">Antibiotic biosynthesis</keyword>
<comment type="caution">
    <text evidence="8">Lacks conserved residue(s) required for the propagation of feature annotation.</text>
</comment>
<keyword evidence="6" id="KW-0511">Multifunctional enzyme</keyword>
<feature type="domain" description="Ketosynthase family 3 (KS3)" evidence="11">
    <location>
        <begin position="2850"/>
        <end position="3274"/>
    </location>
</feature>
<dbReference type="InterPro" id="IPR014031">
    <property type="entry name" value="Ketoacyl_synth_C"/>
</dbReference>
<feature type="region of interest" description="N-terminal hotdog fold" evidence="8">
    <location>
        <position position="1"/>
    </location>
</feature>
<feature type="region of interest" description="Disordered" evidence="9">
    <location>
        <begin position="1031"/>
        <end position="1050"/>
    </location>
</feature>
<feature type="region of interest" description="Disordered" evidence="9">
    <location>
        <begin position="5984"/>
        <end position="6011"/>
    </location>
</feature>
<feature type="region of interest" description="N-terminal hotdog fold" evidence="8">
    <location>
        <begin position="3742"/>
        <end position="3868"/>
    </location>
</feature>
<dbReference type="PANTHER" id="PTHR43775:SF51">
    <property type="entry name" value="INACTIVE PHENOLPHTHIOCEROL SYNTHESIS POLYKETIDE SYNTHASE TYPE I PKS1-RELATED"/>
    <property type="match status" value="1"/>
</dbReference>
<feature type="active site" description="Proton donor; for dehydratase activity" evidence="8">
    <location>
        <position position="2175"/>
    </location>
</feature>
<dbReference type="SMART" id="SM00823">
    <property type="entry name" value="PKS_PP"/>
    <property type="match status" value="4"/>
</dbReference>
<evidence type="ECO:0000313" key="14">
    <source>
        <dbReference type="Proteomes" id="UP000288351"/>
    </source>
</evidence>
<dbReference type="Gene3D" id="3.40.50.720">
    <property type="entry name" value="NAD(P)-binding Rossmann-like Domain"/>
    <property type="match status" value="4"/>
</dbReference>
<feature type="region of interest" description="C-terminal hotdog fold" evidence="8">
    <location>
        <begin position="3882"/>
        <end position="4029"/>
    </location>
</feature>
<keyword evidence="7" id="KW-0012">Acyltransferase</keyword>
<dbReference type="InterPro" id="IPR049552">
    <property type="entry name" value="PKS_DH_N"/>
</dbReference>
<evidence type="ECO:0000313" key="13">
    <source>
        <dbReference type="EMBL" id="GCB87628.1"/>
    </source>
</evidence>
<evidence type="ECO:0000256" key="8">
    <source>
        <dbReference type="PROSITE-ProRule" id="PRU01363"/>
    </source>
</evidence>
<dbReference type="InterPro" id="IPR016039">
    <property type="entry name" value="Thiolase-like"/>
</dbReference>
<comment type="caution">
    <text evidence="13">The sequence shown here is derived from an EMBL/GenBank/DDBJ whole genome shotgun (WGS) entry which is preliminary data.</text>
</comment>
<dbReference type="SMART" id="SM00826">
    <property type="entry name" value="PKS_DH"/>
    <property type="match status" value="3"/>
</dbReference>
<dbReference type="PANTHER" id="PTHR43775">
    <property type="entry name" value="FATTY ACID SYNTHASE"/>
    <property type="match status" value="1"/>
</dbReference>
<dbReference type="InterPro" id="IPR016035">
    <property type="entry name" value="Acyl_Trfase/lysoPLipase"/>
</dbReference>
<dbReference type="Proteomes" id="UP000288351">
    <property type="component" value="Unassembled WGS sequence"/>
</dbReference>
<feature type="compositionally biased region" description="Low complexity" evidence="9">
    <location>
        <begin position="5999"/>
        <end position="6011"/>
    </location>
</feature>
<dbReference type="SMART" id="SM00829">
    <property type="entry name" value="PKS_ER"/>
    <property type="match status" value="1"/>
</dbReference>